<sequence>MSGVSNPPDPLTHAYRKDLADTALAGSVIASHYAEPLIRHLVADAPLLLDSDNDSEVLTQLKAGDELRMLDSSRGWAWGYGPDGRVGYVRAEAVGT</sequence>
<comment type="caution">
    <text evidence="2">The sequence shown here is derived from an EMBL/GenBank/DDBJ whole genome shotgun (WGS) entry which is preliminary data.</text>
</comment>
<gene>
    <name evidence="2" type="ORF">D3M59_09455</name>
</gene>
<dbReference type="InterPro" id="IPR041382">
    <property type="entry name" value="SH3_16"/>
</dbReference>
<dbReference type="RefSeq" id="WP_119533426.1">
    <property type="nucleotide sequence ID" value="NZ_QXTF01000003.1"/>
</dbReference>
<evidence type="ECO:0000259" key="1">
    <source>
        <dbReference type="Pfam" id="PF18348"/>
    </source>
</evidence>
<feature type="domain" description="Bacterial dipeptidyl-peptidase SH3" evidence="1">
    <location>
        <begin position="51"/>
        <end position="93"/>
    </location>
</feature>
<dbReference type="Gene3D" id="2.30.30.40">
    <property type="entry name" value="SH3 Domains"/>
    <property type="match status" value="1"/>
</dbReference>
<dbReference type="AlphaFoldDB" id="A0A418PYP7"/>
<accession>A0A418PYP7</accession>
<name>A0A418PYP7_9SPHN</name>
<keyword evidence="3" id="KW-1185">Reference proteome</keyword>
<dbReference type="EMBL" id="QXTF01000003">
    <property type="protein sequence ID" value="RIX27273.1"/>
    <property type="molecule type" value="Genomic_DNA"/>
</dbReference>
<evidence type="ECO:0000313" key="2">
    <source>
        <dbReference type="EMBL" id="RIX27273.1"/>
    </source>
</evidence>
<organism evidence="2 3">
    <name type="scientific">Sphingomonas edaphi</name>
    <dbReference type="NCBI Taxonomy" id="2315689"/>
    <lineage>
        <taxon>Bacteria</taxon>
        <taxon>Pseudomonadati</taxon>
        <taxon>Pseudomonadota</taxon>
        <taxon>Alphaproteobacteria</taxon>
        <taxon>Sphingomonadales</taxon>
        <taxon>Sphingomonadaceae</taxon>
        <taxon>Sphingomonas</taxon>
    </lineage>
</organism>
<protein>
    <submittedName>
        <fullName evidence="2">SH3 domain-containing protein</fullName>
    </submittedName>
</protein>
<reference evidence="2 3" key="1">
    <citation type="submission" date="2018-09" db="EMBL/GenBank/DDBJ databases">
        <title>Sphingomonas sp. DAC4.</title>
        <authorList>
            <person name="Seo T."/>
        </authorList>
    </citation>
    <scope>NUCLEOTIDE SEQUENCE [LARGE SCALE GENOMIC DNA]</scope>
    <source>
        <strain evidence="2 3">DAC4</strain>
    </source>
</reference>
<dbReference type="Proteomes" id="UP000285023">
    <property type="component" value="Unassembled WGS sequence"/>
</dbReference>
<proteinExistence type="predicted"/>
<dbReference type="OrthoDB" id="9813368at2"/>
<dbReference type="Pfam" id="PF18348">
    <property type="entry name" value="SH3_16"/>
    <property type="match status" value="1"/>
</dbReference>
<evidence type="ECO:0000313" key="3">
    <source>
        <dbReference type="Proteomes" id="UP000285023"/>
    </source>
</evidence>